<dbReference type="Pfam" id="PF05199">
    <property type="entry name" value="GMC_oxred_C"/>
    <property type="match status" value="1"/>
</dbReference>
<feature type="domain" description="Glucose-methanol-choline oxidoreductase N-terminal" evidence="9">
    <location>
        <begin position="259"/>
        <end position="273"/>
    </location>
</feature>
<dbReference type="InterPro" id="IPR007867">
    <property type="entry name" value="GMC_OxRtase_C"/>
</dbReference>
<proteinExistence type="inferred from homology"/>
<dbReference type="EMBL" id="JXQW01000008">
    <property type="protein sequence ID" value="KIQ04492.1"/>
    <property type="molecule type" value="Genomic_DNA"/>
</dbReference>
<keyword evidence="3 7" id="KW-0285">Flavoprotein</keyword>
<dbReference type="InterPro" id="IPR036188">
    <property type="entry name" value="FAD/NAD-bd_sf"/>
</dbReference>
<sequence>MNGRSTASTYDYIVIGSGSAGSVLAARLAEDRQHSVLMLEAGPSDRSLYIQMPAALGFPLMNDRFNWYIHSEPEKELGDRSIYEARGRVLGGSSSINGMNWVRGNPWDYDNWGALGLAGWSYAECLPYFRKAETFDKGGNDYRGVGGPMHIETCKADNPLYRAFLKAGEQAGYARADDHNGYRQEGVHITQRNVHKGIRWSTSRAYIHPNRHLGNLHVCDKALVTRIEFEGTRAMRVHLLRDGEPQVIGVSREVVLCAGAIHSPHLLMLSGIGDREHLAEFGIDCVAHLPAVGQGMKDHVAAPVQYRATQNVSIAKQLTALGKLKLGFMWRFFKKGLGATNFFEVGAFIRTRDDIQVPNVQFEFIPMLGEFQHGSVKLENGFQYFFSLMRPTSTGRVWLGSADPRDAPRFVFNFLSTPEDQQDAIAAVRAIRNVVAQPAWDPYRGEEVTPGPAVQTDEQILEALRGLAGTNYHPCCTCRMGVDENSVVDARGRVHGIENLRVVDASIMPEIVSGNLNAPIIMMAEKIADDIRGRSPLAGSSAPYYVPE</sequence>
<organism evidence="10 11">
    <name type="scientific">Pseudomonas fulva</name>
    <dbReference type="NCBI Taxonomy" id="47880"/>
    <lineage>
        <taxon>Bacteria</taxon>
        <taxon>Pseudomonadati</taxon>
        <taxon>Pseudomonadota</taxon>
        <taxon>Gammaproteobacteria</taxon>
        <taxon>Pseudomonadales</taxon>
        <taxon>Pseudomonadaceae</taxon>
        <taxon>Pseudomonas</taxon>
    </lineage>
</organism>
<dbReference type="Gene3D" id="3.50.50.60">
    <property type="entry name" value="FAD/NAD(P)-binding domain"/>
    <property type="match status" value="1"/>
</dbReference>
<dbReference type="SUPFAM" id="SSF54373">
    <property type="entry name" value="FAD-linked reductases, C-terminal domain"/>
    <property type="match status" value="1"/>
</dbReference>
<dbReference type="AlphaFoldDB" id="A0A0D0L0Y8"/>
<dbReference type="InterPro" id="IPR000172">
    <property type="entry name" value="GMC_OxRdtase_N"/>
</dbReference>
<evidence type="ECO:0000256" key="3">
    <source>
        <dbReference type="ARBA" id="ARBA00022630"/>
    </source>
</evidence>
<protein>
    <submittedName>
        <fullName evidence="10">Choline dehydrogenase</fullName>
    </submittedName>
</protein>
<dbReference type="Gene3D" id="3.30.560.10">
    <property type="entry name" value="Glucose Oxidase, domain 3"/>
    <property type="match status" value="1"/>
</dbReference>
<dbReference type="NCBIfam" id="NF002550">
    <property type="entry name" value="PRK02106.1"/>
    <property type="match status" value="1"/>
</dbReference>
<feature type="binding site" evidence="6">
    <location>
        <position position="224"/>
    </location>
    <ligand>
        <name>FAD</name>
        <dbReference type="ChEBI" id="CHEBI:57692"/>
    </ligand>
</feature>
<dbReference type="GO" id="GO:0019285">
    <property type="term" value="P:glycine betaine biosynthetic process from choline"/>
    <property type="evidence" value="ECO:0007669"/>
    <property type="project" value="TreeGrafter"/>
</dbReference>
<evidence type="ECO:0000313" key="10">
    <source>
        <dbReference type="EMBL" id="KIQ04492.1"/>
    </source>
</evidence>
<feature type="domain" description="Glucose-methanol-choline oxidoreductase N-terminal" evidence="8">
    <location>
        <begin position="87"/>
        <end position="110"/>
    </location>
</feature>
<dbReference type="PIRSF" id="PIRSF000137">
    <property type="entry name" value="Alcohol_oxidase"/>
    <property type="match status" value="1"/>
</dbReference>
<reference evidence="10 11" key="1">
    <citation type="submission" date="2014-12" db="EMBL/GenBank/DDBJ databases">
        <title>16Stimator: statistical estimation of ribosomal gene copy numbers from draft genome assemblies.</title>
        <authorList>
            <person name="Perisin M.A."/>
            <person name="Vetter M."/>
            <person name="Gilbert J.A."/>
            <person name="Bergelson J."/>
        </authorList>
    </citation>
    <scope>NUCLEOTIDE SEQUENCE [LARGE SCALE GENOMIC DNA]</scope>
    <source>
        <strain evidence="10 11">MEJ086</strain>
    </source>
</reference>
<dbReference type="SUPFAM" id="SSF51905">
    <property type="entry name" value="FAD/NAD(P)-binding domain"/>
    <property type="match status" value="1"/>
</dbReference>
<accession>A0A0D0L0Y8</accession>
<gene>
    <name evidence="10" type="ORF">RU08_05940</name>
</gene>
<feature type="binding site" evidence="6">
    <location>
        <position position="89"/>
    </location>
    <ligand>
        <name>FAD</name>
        <dbReference type="ChEBI" id="CHEBI:57692"/>
    </ligand>
</feature>
<keyword evidence="5" id="KW-0560">Oxidoreductase</keyword>
<dbReference type="InterPro" id="IPR012132">
    <property type="entry name" value="GMC_OxRdtase"/>
</dbReference>
<name>A0A0D0L0Y8_9PSED</name>
<dbReference type="Proteomes" id="UP000032068">
    <property type="component" value="Unassembled WGS sequence"/>
</dbReference>
<dbReference type="PANTHER" id="PTHR11552:SF147">
    <property type="entry name" value="CHOLINE DEHYDROGENASE, MITOCHONDRIAL"/>
    <property type="match status" value="1"/>
</dbReference>
<evidence type="ECO:0000256" key="7">
    <source>
        <dbReference type="RuleBase" id="RU003968"/>
    </source>
</evidence>
<dbReference type="PROSITE" id="PS00624">
    <property type="entry name" value="GMC_OXRED_2"/>
    <property type="match status" value="1"/>
</dbReference>
<evidence type="ECO:0000256" key="6">
    <source>
        <dbReference type="PIRSR" id="PIRSR000137-2"/>
    </source>
</evidence>
<evidence type="ECO:0000256" key="4">
    <source>
        <dbReference type="ARBA" id="ARBA00022827"/>
    </source>
</evidence>
<comment type="similarity">
    <text evidence="2 7">Belongs to the GMC oxidoreductase family.</text>
</comment>
<keyword evidence="4 6" id="KW-0274">FAD</keyword>
<dbReference type="Pfam" id="PF00732">
    <property type="entry name" value="GMC_oxred_N"/>
    <property type="match status" value="1"/>
</dbReference>
<evidence type="ECO:0000256" key="5">
    <source>
        <dbReference type="ARBA" id="ARBA00023002"/>
    </source>
</evidence>
<evidence type="ECO:0000259" key="8">
    <source>
        <dbReference type="PROSITE" id="PS00623"/>
    </source>
</evidence>
<comment type="cofactor">
    <cofactor evidence="1 6">
        <name>FAD</name>
        <dbReference type="ChEBI" id="CHEBI:57692"/>
    </cofactor>
</comment>
<evidence type="ECO:0000313" key="11">
    <source>
        <dbReference type="Proteomes" id="UP000032068"/>
    </source>
</evidence>
<evidence type="ECO:0000256" key="2">
    <source>
        <dbReference type="ARBA" id="ARBA00010790"/>
    </source>
</evidence>
<evidence type="ECO:0000256" key="1">
    <source>
        <dbReference type="ARBA" id="ARBA00001974"/>
    </source>
</evidence>
<evidence type="ECO:0000259" key="9">
    <source>
        <dbReference type="PROSITE" id="PS00624"/>
    </source>
</evidence>
<dbReference type="GO" id="GO:0016020">
    <property type="term" value="C:membrane"/>
    <property type="evidence" value="ECO:0007669"/>
    <property type="project" value="TreeGrafter"/>
</dbReference>
<dbReference type="PROSITE" id="PS00623">
    <property type="entry name" value="GMC_OXRED_1"/>
    <property type="match status" value="1"/>
</dbReference>
<dbReference type="GO" id="GO:0050660">
    <property type="term" value="F:flavin adenine dinucleotide binding"/>
    <property type="evidence" value="ECO:0007669"/>
    <property type="project" value="InterPro"/>
</dbReference>
<dbReference type="PANTHER" id="PTHR11552">
    <property type="entry name" value="GLUCOSE-METHANOL-CHOLINE GMC OXIDOREDUCTASE"/>
    <property type="match status" value="1"/>
</dbReference>
<dbReference type="GO" id="GO:0008812">
    <property type="term" value="F:choline dehydrogenase activity"/>
    <property type="evidence" value="ECO:0007669"/>
    <property type="project" value="TreeGrafter"/>
</dbReference>
<comment type="caution">
    <text evidence="10">The sequence shown here is derived from an EMBL/GenBank/DDBJ whole genome shotgun (WGS) entry which is preliminary data.</text>
</comment>